<keyword evidence="3" id="KW-1185">Reference proteome</keyword>
<evidence type="ECO:0000259" key="1">
    <source>
        <dbReference type="PROSITE" id="PS50206"/>
    </source>
</evidence>
<dbReference type="GO" id="GO:0016740">
    <property type="term" value="F:transferase activity"/>
    <property type="evidence" value="ECO:0007669"/>
    <property type="project" value="UniProtKB-KW"/>
</dbReference>
<dbReference type="InterPro" id="IPR036873">
    <property type="entry name" value="Rhodanese-like_dom_sf"/>
</dbReference>
<dbReference type="STRING" id="1420851.AU255_02775"/>
<dbReference type="PANTHER" id="PTHR45431">
    <property type="entry name" value="RHODANESE-LIKE DOMAIN-CONTAINING PROTEIN 15, CHLOROPLASTIC"/>
    <property type="match status" value="1"/>
</dbReference>
<dbReference type="CDD" id="cd01522">
    <property type="entry name" value="RHOD_1"/>
    <property type="match status" value="1"/>
</dbReference>
<dbReference type="RefSeq" id="WP_080521463.1">
    <property type="nucleotide sequence ID" value="NZ_LPUF01000001.1"/>
</dbReference>
<proteinExistence type="predicted"/>
<evidence type="ECO:0000313" key="2">
    <source>
        <dbReference type="EMBL" id="OQK16846.1"/>
    </source>
</evidence>
<dbReference type="Pfam" id="PF00581">
    <property type="entry name" value="Rhodanese"/>
    <property type="match status" value="1"/>
</dbReference>
<dbReference type="AlphaFoldDB" id="A0A1V8M5S0"/>
<name>A0A1V8M5S0_9GAMM</name>
<accession>A0A1V8M5S0</accession>
<dbReference type="InterPro" id="IPR052367">
    <property type="entry name" value="Thiosulfate_ST/Rhodanese-like"/>
</dbReference>
<feature type="domain" description="Rhodanese" evidence="1">
    <location>
        <begin position="16"/>
        <end position="116"/>
    </location>
</feature>
<dbReference type="SMART" id="SM00450">
    <property type="entry name" value="RHOD"/>
    <property type="match status" value="1"/>
</dbReference>
<dbReference type="Gene3D" id="3.40.250.10">
    <property type="entry name" value="Rhodanese-like domain"/>
    <property type="match status" value="1"/>
</dbReference>
<keyword evidence="2" id="KW-0808">Transferase</keyword>
<dbReference type="OrthoDB" id="9789585at2"/>
<reference evidence="2 3" key="1">
    <citation type="submission" date="2015-12" db="EMBL/GenBank/DDBJ databases">
        <authorList>
            <person name="Shamseldin A."/>
            <person name="Moawad H."/>
            <person name="Abd El-Rahim W.M."/>
            <person name="Sadowsky M.J."/>
        </authorList>
    </citation>
    <scope>NUCLEOTIDE SEQUENCE [LARGE SCALE GENOMIC DNA]</scope>
    <source>
        <strain evidence="2 3">WF1</strain>
    </source>
</reference>
<organism evidence="2 3">
    <name type="scientific">Methyloprofundus sedimenti</name>
    <dbReference type="NCBI Taxonomy" id="1420851"/>
    <lineage>
        <taxon>Bacteria</taxon>
        <taxon>Pseudomonadati</taxon>
        <taxon>Pseudomonadota</taxon>
        <taxon>Gammaproteobacteria</taxon>
        <taxon>Methylococcales</taxon>
        <taxon>Methylococcaceae</taxon>
        <taxon>Methyloprofundus</taxon>
    </lineage>
</organism>
<dbReference type="InterPro" id="IPR001763">
    <property type="entry name" value="Rhodanese-like_dom"/>
</dbReference>
<evidence type="ECO:0000313" key="3">
    <source>
        <dbReference type="Proteomes" id="UP000191980"/>
    </source>
</evidence>
<protein>
    <submittedName>
        <fullName evidence="2">Sulfurtransferase</fullName>
    </submittedName>
</protein>
<dbReference type="PANTHER" id="PTHR45431:SF3">
    <property type="entry name" value="RHODANESE-LIKE DOMAIN-CONTAINING PROTEIN 15, CHLOROPLASTIC"/>
    <property type="match status" value="1"/>
</dbReference>
<sequence>MIENLTPHQSWALMQANPDAVLIDVRTKVEHDFVGHPLNAVHIPWKEAPDWQLNPEFIAQVKRAVKDSSVPVLLLCRSGARSLAAAEALQQAGFKHLVNILDGFEGDVDKHKHRGNLGGWRFSQLPWEQS</sequence>
<dbReference type="SUPFAM" id="SSF52821">
    <property type="entry name" value="Rhodanese/Cell cycle control phosphatase"/>
    <property type="match status" value="1"/>
</dbReference>
<dbReference type="Proteomes" id="UP000191980">
    <property type="component" value="Unassembled WGS sequence"/>
</dbReference>
<comment type="caution">
    <text evidence="2">The sequence shown here is derived from an EMBL/GenBank/DDBJ whole genome shotgun (WGS) entry which is preliminary data.</text>
</comment>
<dbReference type="EMBL" id="LPUF01000001">
    <property type="protein sequence ID" value="OQK16846.1"/>
    <property type="molecule type" value="Genomic_DNA"/>
</dbReference>
<dbReference type="PROSITE" id="PS50206">
    <property type="entry name" value="RHODANESE_3"/>
    <property type="match status" value="1"/>
</dbReference>
<gene>
    <name evidence="2" type="ORF">AU255_02775</name>
</gene>